<dbReference type="GO" id="GO:0005829">
    <property type="term" value="C:cytosol"/>
    <property type="evidence" value="ECO:0007669"/>
    <property type="project" value="TreeGrafter"/>
</dbReference>
<dbReference type="RefSeq" id="WP_083068885.1">
    <property type="nucleotide sequence ID" value="NZ_JALXKY010000004.1"/>
</dbReference>
<dbReference type="Gene3D" id="1.10.10.10">
    <property type="entry name" value="Winged helix-like DNA-binding domain superfamily/Winged helix DNA-binding domain"/>
    <property type="match status" value="1"/>
</dbReference>
<gene>
    <name evidence="1" type="ORF">A6J77_005535</name>
</gene>
<reference evidence="2" key="1">
    <citation type="submission" date="2017-12" db="EMBL/GenBank/DDBJ databases">
        <title>FDA dAtabase for Regulatory Grade micrObial Sequences (FDA-ARGOS): Supporting development and validation of Infectious Disease Dx tests.</title>
        <authorList>
            <person name="Hoffmann M."/>
            <person name="Allard M."/>
            <person name="Evans P."/>
            <person name="Brown E."/>
            <person name="Tallon L."/>
            <person name="Sadzewicz L."/>
            <person name="Sengamalay N."/>
            <person name="Ott S."/>
            <person name="Godinez A."/>
            <person name="Nagaraj S."/>
            <person name="Vavikolanu K."/>
            <person name="Aluvathingal J."/>
            <person name="Nadendla S."/>
            <person name="Sichtig H."/>
        </authorList>
    </citation>
    <scope>NUCLEOTIDE SEQUENCE [LARGE SCALE GENOMIC DNA]</scope>
    <source>
        <strain evidence="2">FDAARGOS_249</strain>
    </source>
</reference>
<dbReference type="InterPro" id="IPR000944">
    <property type="entry name" value="Tscrpt_reg_Rrf2"/>
</dbReference>
<protein>
    <submittedName>
        <fullName evidence="1">Rrf2 family transcriptional regulator</fullName>
    </submittedName>
</protein>
<comment type="caution">
    <text evidence="1">The sequence shown here is derived from an EMBL/GenBank/DDBJ whole genome shotgun (WGS) entry which is preliminary data.</text>
</comment>
<evidence type="ECO:0000313" key="1">
    <source>
        <dbReference type="EMBL" id="PNL91711.1"/>
    </source>
</evidence>
<dbReference type="InterPro" id="IPR036390">
    <property type="entry name" value="WH_DNA-bd_sf"/>
</dbReference>
<dbReference type="GO" id="GO:0003700">
    <property type="term" value="F:DNA-binding transcription factor activity"/>
    <property type="evidence" value="ECO:0007669"/>
    <property type="project" value="TreeGrafter"/>
</dbReference>
<organism evidence="1 2">
    <name type="scientific">Aerococcus viridans</name>
    <dbReference type="NCBI Taxonomy" id="1377"/>
    <lineage>
        <taxon>Bacteria</taxon>
        <taxon>Bacillati</taxon>
        <taxon>Bacillota</taxon>
        <taxon>Bacilli</taxon>
        <taxon>Lactobacillales</taxon>
        <taxon>Aerococcaceae</taxon>
        <taxon>Aerococcus</taxon>
    </lineage>
</organism>
<dbReference type="PANTHER" id="PTHR33221:SF15">
    <property type="entry name" value="HTH-TYPE TRANSCRIPTIONAL REGULATOR YWGB-RELATED"/>
    <property type="match status" value="1"/>
</dbReference>
<dbReference type="Proteomes" id="UP000192813">
    <property type="component" value="Unassembled WGS sequence"/>
</dbReference>
<dbReference type="PANTHER" id="PTHR33221">
    <property type="entry name" value="WINGED HELIX-TURN-HELIX TRANSCRIPTIONAL REGULATOR, RRF2 FAMILY"/>
    <property type="match status" value="1"/>
</dbReference>
<dbReference type="Pfam" id="PF02082">
    <property type="entry name" value="Rrf2"/>
    <property type="match status" value="1"/>
</dbReference>
<dbReference type="PROSITE" id="PS51197">
    <property type="entry name" value="HTH_RRF2_2"/>
    <property type="match status" value="1"/>
</dbReference>
<dbReference type="InterPro" id="IPR036388">
    <property type="entry name" value="WH-like_DNA-bd_sf"/>
</dbReference>
<name>A0A2J9PNU3_9LACT</name>
<dbReference type="SUPFAM" id="SSF46785">
    <property type="entry name" value="Winged helix' DNA-binding domain"/>
    <property type="match status" value="1"/>
</dbReference>
<dbReference type="AlphaFoldDB" id="A0A2J9PNU3"/>
<dbReference type="EMBL" id="NBTM02000001">
    <property type="protein sequence ID" value="PNL91711.1"/>
    <property type="molecule type" value="Genomic_DNA"/>
</dbReference>
<evidence type="ECO:0000313" key="2">
    <source>
        <dbReference type="Proteomes" id="UP000192813"/>
    </source>
</evidence>
<sequence>MKHSVKFSDAIHILVYIEMLQGTDLSSEVIAKSVNANPVSVRRIMSSLKKAGLIISQSGKANPQLSREPAAISFYDIYQAIDEEQQIFRVDEKTAPTCVVGGNIQGVLAEKYDQLQRSVELEMQQINLADIIHSVSQSANQSELNDEETKQILQRFL</sequence>
<proteinExistence type="predicted"/>
<accession>A0A2J9PNU3</accession>